<reference evidence="1 2" key="1">
    <citation type="submission" date="2015-12" db="EMBL/GenBank/DDBJ databases">
        <authorList>
            <person name="Shamseldin A."/>
            <person name="Moawad H."/>
            <person name="Abd El-Rahim W.M."/>
            <person name="Sadowsky M.J."/>
        </authorList>
    </citation>
    <scope>NUCLEOTIDE SEQUENCE [LARGE SCALE GENOMIC DNA]</scope>
    <source>
        <strain evidence="1 2">SJ5A-1</strain>
    </source>
</reference>
<organism evidence="1 2">
    <name type="scientific">Pseudoponticoccus marisrubri</name>
    <dbReference type="NCBI Taxonomy" id="1685382"/>
    <lineage>
        <taxon>Bacteria</taxon>
        <taxon>Pseudomonadati</taxon>
        <taxon>Pseudomonadota</taxon>
        <taxon>Alphaproteobacteria</taxon>
        <taxon>Rhodobacterales</taxon>
        <taxon>Roseobacteraceae</taxon>
        <taxon>Pseudoponticoccus</taxon>
    </lineage>
</organism>
<dbReference type="Proteomes" id="UP000054396">
    <property type="component" value="Unassembled WGS sequence"/>
</dbReference>
<protein>
    <recommendedName>
        <fullName evidence="3">Lipoprotein</fullName>
    </recommendedName>
</protein>
<comment type="caution">
    <text evidence="1">The sequence shown here is derived from an EMBL/GenBank/DDBJ whole genome shotgun (WGS) entry which is preliminary data.</text>
</comment>
<proteinExistence type="predicted"/>
<sequence>MRFSPQVLVLGLAACSAAGPGFQGADPVIREVEGSRFTLRFRGGIAEAIRTNPEWMPRFPDIARKAALAAQAETACRAAWVEGDPAMMWIGLSCNGARAPKMPRRKRTLYCDLEDLQARGDLARGALTCSKR</sequence>
<accession>A0A0W7WG28</accession>
<name>A0A0W7WG28_9RHOB</name>
<dbReference type="AlphaFoldDB" id="A0A0W7WG28"/>
<dbReference type="STRING" id="1685382.AVJ23_17505"/>
<evidence type="ECO:0000313" key="1">
    <source>
        <dbReference type="EMBL" id="KUF09438.1"/>
    </source>
</evidence>
<keyword evidence="2" id="KW-1185">Reference proteome</keyword>
<dbReference type="PROSITE" id="PS51257">
    <property type="entry name" value="PROKAR_LIPOPROTEIN"/>
    <property type="match status" value="1"/>
</dbReference>
<dbReference type="RefSeq" id="WP_058863514.1">
    <property type="nucleotide sequence ID" value="NZ_LPXO01000013.1"/>
</dbReference>
<gene>
    <name evidence="1" type="ORF">AVJ23_17505</name>
</gene>
<evidence type="ECO:0000313" key="2">
    <source>
        <dbReference type="Proteomes" id="UP000054396"/>
    </source>
</evidence>
<dbReference type="EMBL" id="LPXO01000013">
    <property type="protein sequence ID" value="KUF09438.1"/>
    <property type="molecule type" value="Genomic_DNA"/>
</dbReference>
<evidence type="ECO:0008006" key="3">
    <source>
        <dbReference type="Google" id="ProtNLM"/>
    </source>
</evidence>